<feature type="domain" description="C2H2-type" evidence="3">
    <location>
        <begin position="225"/>
        <end position="252"/>
    </location>
</feature>
<feature type="compositionally biased region" description="Low complexity" evidence="2">
    <location>
        <begin position="503"/>
        <end position="516"/>
    </location>
</feature>
<evidence type="ECO:0000256" key="2">
    <source>
        <dbReference type="SAM" id="MobiDB-lite"/>
    </source>
</evidence>
<dbReference type="GO" id="GO:0008270">
    <property type="term" value="F:zinc ion binding"/>
    <property type="evidence" value="ECO:0007669"/>
    <property type="project" value="UniProtKB-KW"/>
</dbReference>
<dbReference type="InterPro" id="IPR013087">
    <property type="entry name" value="Znf_C2H2_type"/>
</dbReference>
<accession>A0A161HI49</accession>
<proteinExistence type="predicted"/>
<feature type="compositionally biased region" description="Basic and acidic residues" evidence="2">
    <location>
        <begin position="70"/>
        <end position="89"/>
    </location>
</feature>
<keyword evidence="1" id="KW-0862">Zinc</keyword>
<dbReference type="EMBL" id="CP014501">
    <property type="protein sequence ID" value="ANB12057.1"/>
    <property type="molecule type" value="Genomic_DNA"/>
</dbReference>
<evidence type="ECO:0000313" key="4">
    <source>
        <dbReference type="EMBL" id="ANB12057.1"/>
    </source>
</evidence>
<feature type="compositionally biased region" description="Low complexity" evidence="2">
    <location>
        <begin position="166"/>
        <end position="175"/>
    </location>
</feature>
<protein>
    <recommendedName>
        <fullName evidence="3">C2H2-type domain-containing protein</fullName>
    </recommendedName>
</protein>
<dbReference type="PROSITE" id="PS50157">
    <property type="entry name" value="ZINC_FINGER_C2H2_2"/>
    <property type="match status" value="1"/>
</dbReference>
<dbReference type="GeneID" id="30034884"/>
<organism evidence="4 5">
    <name type="scientific">Sugiyamaella lignohabitans</name>
    <dbReference type="NCBI Taxonomy" id="796027"/>
    <lineage>
        <taxon>Eukaryota</taxon>
        <taxon>Fungi</taxon>
        <taxon>Dikarya</taxon>
        <taxon>Ascomycota</taxon>
        <taxon>Saccharomycotina</taxon>
        <taxon>Dipodascomycetes</taxon>
        <taxon>Dipodascales</taxon>
        <taxon>Trichomonascaceae</taxon>
        <taxon>Sugiyamaella</taxon>
    </lineage>
</organism>
<keyword evidence="1" id="KW-0863">Zinc-finger</keyword>
<reference evidence="4 5" key="1">
    <citation type="submission" date="2016-02" db="EMBL/GenBank/DDBJ databases">
        <title>Complete genome sequence and transcriptome regulation of the pentose utilising yeast Sugiyamaella lignohabitans.</title>
        <authorList>
            <person name="Bellasio M."/>
            <person name="Peymann A."/>
            <person name="Valli M."/>
            <person name="Sipitzky M."/>
            <person name="Graf A."/>
            <person name="Sauer M."/>
            <person name="Marx H."/>
            <person name="Mattanovich D."/>
        </authorList>
    </citation>
    <scope>NUCLEOTIDE SEQUENCE [LARGE SCALE GENOMIC DNA]</scope>
    <source>
        <strain evidence="4 5">CBS 10342</strain>
    </source>
</reference>
<feature type="region of interest" description="Disordered" evidence="2">
    <location>
        <begin position="59"/>
        <end position="89"/>
    </location>
</feature>
<name>A0A161HI49_9ASCO</name>
<dbReference type="RefSeq" id="XP_018734534.1">
    <property type="nucleotide sequence ID" value="XM_018879897.1"/>
</dbReference>
<dbReference type="Proteomes" id="UP000189580">
    <property type="component" value="Chromosome a"/>
</dbReference>
<evidence type="ECO:0000256" key="1">
    <source>
        <dbReference type="PROSITE-ProRule" id="PRU00042"/>
    </source>
</evidence>
<dbReference type="AlphaFoldDB" id="A0A161HI49"/>
<feature type="region of interest" description="Disordered" evidence="2">
    <location>
        <begin position="503"/>
        <end position="525"/>
    </location>
</feature>
<evidence type="ECO:0000259" key="3">
    <source>
        <dbReference type="PROSITE" id="PS50157"/>
    </source>
</evidence>
<feature type="compositionally biased region" description="Polar residues" evidence="2">
    <location>
        <begin position="186"/>
        <end position="206"/>
    </location>
</feature>
<dbReference type="KEGG" id="slb:AWJ20_292"/>
<sequence length="543" mass="57905">MKAHKRQRQDSGDATNVLDVTGLLEGGVAGLLADKNENGQQGGIISGKVIDPALSGALETGNHRHQTGNTEKDLGGLESDANSRHGRDMENHDDEARLRIALEQHNAVAASVGVGVGADVDVVDTTGSDPASRILSSSHGTGVLGVPRTAALAVANAINGTNPAVGSRSNSGGSSIRTNLDHPQVADQSVGQRSEEAQTSDQNSQNELMVDFSFGPNGEPIDPKKVCQFCGRMFSHPGSLGRHLDLKRGNRLHPAALVDRIRGDVKRRGDPVEVKNRRAQRARLYNSREDVKQRAKLRRKEREKTESARAVARLNFIQRLGFPPQAGDDGAKVLDPTMIDTHDSSSVLAAGNGTGTGSGSGSSGTGGLVVDRTDSNSLIGSVDILSKKYRSSFAYFTLFFLQSNAWPYGNDLPSEEHYNQVSTVLATVVEPLDPETAAIYRVKLDVAYQEWAKLGDADKRAIWTLCLRRILESTLGSFSPYNIATRDTWLALEEDRILDLSSAADSPSATAVTPTTQHDPSDASPQDMAVAFASAAVTSGSPL</sequence>
<gene>
    <name evidence="4" type="ORF">AWJ20_292</name>
</gene>
<dbReference type="OrthoDB" id="4095993at2759"/>
<evidence type="ECO:0000313" key="5">
    <source>
        <dbReference type="Proteomes" id="UP000189580"/>
    </source>
</evidence>
<keyword evidence="5" id="KW-1185">Reference proteome</keyword>
<keyword evidence="1" id="KW-0479">Metal-binding</keyword>
<feature type="region of interest" description="Disordered" evidence="2">
    <location>
        <begin position="160"/>
        <end position="206"/>
    </location>
</feature>